<dbReference type="InterPro" id="IPR050469">
    <property type="entry name" value="Diguanylate_Cyclase"/>
</dbReference>
<accession>A0A645E2C8</accession>
<protein>
    <recommendedName>
        <fullName evidence="1">GGDEF domain-containing protein</fullName>
    </recommendedName>
</protein>
<dbReference type="Gene3D" id="3.30.70.270">
    <property type="match status" value="1"/>
</dbReference>
<evidence type="ECO:0000259" key="1">
    <source>
        <dbReference type="PROSITE" id="PS50887"/>
    </source>
</evidence>
<gene>
    <name evidence="2" type="ORF">SDC9_142866</name>
</gene>
<dbReference type="SUPFAM" id="SSF55073">
    <property type="entry name" value="Nucleotide cyclase"/>
    <property type="match status" value="1"/>
</dbReference>
<dbReference type="AlphaFoldDB" id="A0A645E2C8"/>
<dbReference type="GO" id="GO:0043709">
    <property type="term" value="P:cell adhesion involved in single-species biofilm formation"/>
    <property type="evidence" value="ECO:0007669"/>
    <property type="project" value="TreeGrafter"/>
</dbReference>
<dbReference type="InterPro" id="IPR000160">
    <property type="entry name" value="GGDEF_dom"/>
</dbReference>
<evidence type="ECO:0000313" key="2">
    <source>
        <dbReference type="EMBL" id="MPM95711.1"/>
    </source>
</evidence>
<dbReference type="PANTHER" id="PTHR45138:SF9">
    <property type="entry name" value="DIGUANYLATE CYCLASE DGCM-RELATED"/>
    <property type="match status" value="1"/>
</dbReference>
<feature type="domain" description="GGDEF" evidence="1">
    <location>
        <begin position="1"/>
        <end position="67"/>
    </location>
</feature>
<dbReference type="GO" id="GO:0005886">
    <property type="term" value="C:plasma membrane"/>
    <property type="evidence" value="ECO:0007669"/>
    <property type="project" value="TreeGrafter"/>
</dbReference>
<comment type="caution">
    <text evidence="2">The sequence shown here is derived from an EMBL/GenBank/DDBJ whole genome shotgun (WGS) entry which is preliminary data.</text>
</comment>
<dbReference type="GO" id="GO:0052621">
    <property type="term" value="F:diguanylate cyclase activity"/>
    <property type="evidence" value="ECO:0007669"/>
    <property type="project" value="TreeGrafter"/>
</dbReference>
<dbReference type="InterPro" id="IPR043128">
    <property type="entry name" value="Rev_trsase/Diguanyl_cyclase"/>
</dbReference>
<dbReference type="Pfam" id="PF00990">
    <property type="entry name" value="GGDEF"/>
    <property type="match status" value="1"/>
</dbReference>
<organism evidence="2">
    <name type="scientific">bioreactor metagenome</name>
    <dbReference type="NCBI Taxonomy" id="1076179"/>
    <lineage>
        <taxon>unclassified sequences</taxon>
        <taxon>metagenomes</taxon>
        <taxon>ecological metagenomes</taxon>
    </lineage>
</organism>
<dbReference type="PANTHER" id="PTHR45138">
    <property type="entry name" value="REGULATORY COMPONENTS OF SENSORY TRANSDUCTION SYSTEM"/>
    <property type="match status" value="1"/>
</dbReference>
<dbReference type="PROSITE" id="PS50887">
    <property type="entry name" value="GGDEF"/>
    <property type="match status" value="1"/>
</dbReference>
<name>A0A645E2C8_9ZZZZ</name>
<reference evidence="2" key="1">
    <citation type="submission" date="2019-08" db="EMBL/GenBank/DDBJ databases">
        <authorList>
            <person name="Kucharzyk K."/>
            <person name="Murdoch R.W."/>
            <person name="Higgins S."/>
            <person name="Loffler F."/>
        </authorList>
    </citation>
    <scope>NUCLEOTIDE SEQUENCE</scope>
</reference>
<dbReference type="InterPro" id="IPR029787">
    <property type="entry name" value="Nucleotide_cyclase"/>
</dbReference>
<proteinExistence type="predicted"/>
<dbReference type="EMBL" id="VSSQ01042172">
    <property type="protein sequence ID" value="MPM95711.1"/>
    <property type="molecule type" value="Genomic_DNA"/>
</dbReference>
<dbReference type="GO" id="GO:1902201">
    <property type="term" value="P:negative regulation of bacterial-type flagellum-dependent cell motility"/>
    <property type="evidence" value="ECO:0007669"/>
    <property type="project" value="TreeGrafter"/>
</dbReference>
<sequence>MLGETLCQRVAAAAWPHATTPKGKVTLSIGLATWETGMSPEDIYKRSDQALYHAKANGRDNCQAAAP</sequence>